<dbReference type="InterPro" id="IPR050777">
    <property type="entry name" value="SET2_Histone-Lys_MeTrsfase"/>
</dbReference>
<dbReference type="Proteomes" id="UP000232196">
    <property type="component" value="Unassembled WGS sequence"/>
</dbReference>
<dbReference type="Gene3D" id="2.170.270.10">
    <property type="entry name" value="SET domain"/>
    <property type="match status" value="1"/>
</dbReference>
<evidence type="ECO:0000256" key="5">
    <source>
        <dbReference type="ARBA" id="ARBA00022691"/>
    </source>
</evidence>
<dbReference type="SMART" id="SM00317">
    <property type="entry name" value="SET"/>
    <property type="match status" value="1"/>
</dbReference>
<dbReference type="InterPro" id="IPR046341">
    <property type="entry name" value="SET_dom_sf"/>
</dbReference>
<dbReference type="AlphaFoldDB" id="A0A2M9XGS1"/>
<evidence type="ECO:0000256" key="2">
    <source>
        <dbReference type="ARBA" id="ARBA00022454"/>
    </source>
</evidence>
<proteinExistence type="predicted"/>
<keyword evidence="2" id="KW-0158">Chromosome</keyword>
<evidence type="ECO:0000313" key="9">
    <source>
        <dbReference type="Proteomes" id="UP000232196"/>
    </source>
</evidence>
<dbReference type="SUPFAM" id="SSF82199">
    <property type="entry name" value="SET domain"/>
    <property type="match status" value="1"/>
</dbReference>
<keyword evidence="5" id="KW-0949">S-adenosyl-L-methionine</keyword>
<dbReference type="PANTHER" id="PTHR22884">
    <property type="entry name" value="SET DOMAIN PROTEINS"/>
    <property type="match status" value="1"/>
</dbReference>
<name>A0A2M9XGS1_9LEPT</name>
<evidence type="ECO:0000259" key="7">
    <source>
        <dbReference type="PROSITE" id="PS50868"/>
    </source>
</evidence>
<evidence type="ECO:0000259" key="6">
    <source>
        <dbReference type="PROSITE" id="PS50280"/>
    </source>
</evidence>
<dbReference type="GO" id="GO:0005694">
    <property type="term" value="C:chromosome"/>
    <property type="evidence" value="ECO:0007669"/>
    <property type="project" value="UniProtKB-SubCell"/>
</dbReference>
<dbReference type="EMBL" id="NPDN01000002">
    <property type="protein sequence ID" value="PJZ26888.1"/>
    <property type="molecule type" value="Genomic_DNA"/>
</dbReference>
<evidence type="ECO:0000256" key="3">
    <source>
        <dbReference type="ARBA" id="ARBA00022603"/>
    </source>
</evidence>
<feature type="domain" description="Post-SET" evidence="7">
    <location>
        <begin position="128"/>
        <end position="144"/>
    </location>
</feature>
<evidence type="ECO:0000313" key="8">
    <source>
        <dbReference type="EMBL" id="PJZ26888.1"/>
    </source>
</evidence>
<accession>A0A2M9XGS1</accession>
<dbReference type="RefSeq" id="WP_100705682.1">
    <property type="nucleotide sequence ID" value="NZ_NPDL01000002.1"/>
</dbReference>
<sequence>MIERRTNKFGENGIFASQPIAKGTLLFSYSEWIEDEEFGWKVLSVSEADELPEEEKEIFMKYGYDVDFGLVTGPSGPEFVINHSNFMNHSCDPNMWYDQMDNIIAKRDIEVGEELNIDYGNFVVNFDQTFECACGSSNCRKFIRKDDWKLLLPQYNLNFPTFMHKEIKKILVKVPA</sequence>
<dbReference type="PROSITE" id="PS50868">
    <property type="entry name" value="POST_SET"/>
    <property type="match status" value="1"/>
</dbReference>
<keyword evidence="3 8" id="KW-0489">Methyltransferase</keyword>
<comment type="caution">
    <text evidence="8">The sequence shown here is derived from an EMBL/GenBank/DDBJ whole genome shotgun (WGS) entry which is preliminary data.</text>
</comment>
<dbReference type="OrthoDB" id="166979at2"/>
<evidence type="ECO:0000256" key="1">
    <source>
        <dbReference type="ARBA" id="ARBA00004286"/>
    </source>
</evidence>
<dbReference type="InterPro" id="IPR003616">
    <property type="entry name" value="Post-SET_dom"/>
</dbReference>
<comment type="subcellular location">
    <subcellularLocation>
        <location evidence="1">Chromosome</location>
    </subcellularLocation>
</comment>
<keyword evidence="9" id="KW-1185">Reference proteome</keyword>
<dbReference type="PROSITE" id="PS50280">
    <property type="entry name" value="SET"/>
    <property type="match status" value="1"/>
</dbReference>
<evidence type="ECO:0000256" key="4">
    <source>
        <dbReference type="ARBA" id="ARBA00022679"/>
    </source>
</evidence>
<reference evidence="8 9" key="1">
    <citation type="submission" date="2017-07" db="EMBL/GenBank/DDBJ databases">
        <title>Leptospira spp. isolated from tropical soils.</title>
        <authorList>
            <person name="Thibeaux R."/>
            <person name="Iraola G."/>
            <person name="Ferres I."/>
            <person name="Bierque E."/>
            <person name="Girault D."/>
            <person name="Soupe-Gilbert M.-E."/>
            <person name="Picardeau M."/>
            <person name="Goarant C."/>
        </authorList>
    </citation>
    <scope>NUCLEOTIDE SEQUENCE [LARGE SCALE GENOMIC DNA]</scope>
    <source>
        <strain evidence="8 9">MCA1-C-A1</strain>
    </source>
</reference>
<organism evidence="8 9">
    <name type="scientific">Leptospira hartskeerlii</name>
    <dbReference type="NCBI Taxonomy" id="2023177"/>
    <lineage>
        <taxon>Bacteria</taxon>
        <taxon>Pseudomonadati</taxon>
        <taxon>Spirochaetota</taxon>
        <taxon>Spirochaetia</taxon>
        <taxon>Leptospirales</taxon>
        <taxon>Leptospiraceae</taxon>
        <taxon>Leptospira</taxon>
    </lineage>
</organism>
<dbReference type="InterPro" id="IPR001214">
    <property type="entry name" value="SET_dom"/>
</dbReference>
<dbReference type="GO" id="GO:0032259">
    <property type="term" value="P:methylation"/>
    <property type="evidence" value="ECO:0007669"/>
    <property type="project" value="UniProtKB-KW"/>
</dbReference>
<dbReference type="Pfam" id="PF00856">
    <property type="entry name" value="SET"/>
    <property type="match status" value="1"/>
</dbReference>
<dbReference type="GO" id="GO:0008168">
    <property type="term" value="F:methyltransferase activity"/>
    <property type="evidence" value="ECO:0007669"/>
    <property type="project" value="UniProtKB-KW"/>
</dbReference>
<gene>
    <name evidence="8" type="ORF">CH357_05220</name>
</gene>
<protein>
    <submittedName>
        <fullName evidence="8">SET domain-containing protein-lysine N-methyltransferase</fullName>
    </submittedName>
</protein>
<keyword evidence="4 8" id="KW-0808">Transferase</keyword>
<feature type="domain" description="SET" evidence="6">
    <location>
        <begin position="1"/>
        <end position="120"/>
    </location>
</feature>